<dbReference type="OrthoDB" id="116738at2"/>
<comment type="caution">
    <text evidence="1">The sequence shown here is derived from an EMBL/GenBank/DDBJ whole genome shotgun (WGS) entry which is preliminary data.</text>
</comment>
<dbReference type="SUPFAM" id="SSF103247">
    <property type="entry name" value="TT1751-like"/>
    <property type="match status" value="1"/>
</dbReference>
<dbReference type="Proteomes" id="UP000234341">
    <property type="component" value="Unassembled WGS sequence"/>
</dbReference>
<dbReference type="InterPro" id="IPR035923">
    <property type="entry name" value="TT1751-like_sf"/>
</dbReference>
<reference evidence="1 2" key="1">
    <citation type="submission" date="2017-12" db="EMBL/GenBank/DDBJ databases">
        <title>Genome sequence of the active heterotrophic nitrifier-denitrifier, Cupriavidus pauculus UM1.</title>
        <authorList>
            <person name="Putonti C."/>
            <person name="Castignetti D."/>
        </authorList>
    </citation>
    <scope>NUCLEOTIDE SEQUENCE [LARGE SCALE GENOMIC DNA]</scope>
    <source>
        <strain evidence="1 2">UM1</strain>
    </source>
</reference>
<dbReference type="CDD" id="cd14797">
    <property type="entry name" value="DUF302"/>
    <property type="match status" value="1"/>
</dbReference>
<dbReference type="RefSeq" id="WP_101684464.1">
    <property type="nucleotide sequence ID" value="NZ_PJRP01000017.1"/>
</dbReference>
<evidence type="ECO:0000313" key="1">
    <source>
        <dbReference type="EMBL" id="PLP97439.1"/>
    </source>
</evidence>
<dbReference type="AlphaFoldDB" id="A0A2N5C5D6"/>
<name>A0A2N5C5D6_9BURK</name>
<dbReference type="EMBL" id="PJRP01000017">
    <property type="protein sequence ID" value="PLP97439.1"/>
    <property type="molecule type" value="Genomic_DNA"/>
</dbReference>
<evidence type="ECO:0000313" key="2">
    <source>
        <dbReference type="Proteomes" id="UP000234341"/>
    </source>
</evidence>
<dbReference type="InterPro" id="IPR005180">
    <property type="entry name" value="DUF302"/>
</dbReference>
<sequence>MMSTIVQKSLSVTHVSEVFEIAPDAFCRQFEQQLGKLDHGALELMYHDPAAAEARMAEMEGPHGLMLFDKLDHGLLFALGGEPRVSIRYHIGNPLVAWRMTRHDMRAALYAPLTLLVFGTGDHLTQVEYDLPSSLFGQFGDAVGTVGKFLDEKLRAIFSALVSQEAP</sequence>
<accession>A0A2N5C5D6</accession>
<proteinExistence type="predicted"/>
<evidence type="ECO:0008006" key="3">
    <source>
        <dbReference type="Google" id="ProtNLM"/>
    </source>
</evidence>
<gene>
    <name evidence="1" type="ORF">CYJ10_26730</name>
</gene>
<dbReference type="Gene3D" id="3.30.310.70">
    <property type="entry name" value="TT1751-like domain"/>
    <property type="match status" value="1"/>
</dbReference>
<protein>
    <recommendedName>
        <fullName evidence="3">DUF302 domain-containing protein</fullName>
    </recommendedName>
</protein>
<organism evidence="1 2">
    <name type="scientific">Cupriavidus pauculus</name>
    <dbReference type="NCBI Taxonomy" id="82633"/>
    <lineage>
        <taxon>Bacteria</taxon>
        <taxon>Pseudomonadati</taxon>
        <taxon>Pseudomonadota</taxon>
        <taxon>Betaproteobacteria</taxon>
        <taxon>Burkholderiales</taxon>
        <taxon>Burkholderiaceae</taxon>
        <taxon>Cupriavidus</taxon>
    </lineage>
</organism>